<dbReference type="RefSeq" id="WP_166076264.1">
    <property type="nucleotide sequence ID" value="NZ_JAAJBT010000002.1"/>
</dbReference>
<reference evidence="2 3" key="1">
    <citation type="submission" date="2020-02" db="EMBL/GenBank/DDBJ databases">
        <authorList>
            <person name="Chen W.-M."/>
        </authorList>
    </citation>
    <scope>NUCLEOTIDE SEQUENCE [LARGE SCALE GENOMIC DNA]</scope>
    <source>
        <strain evidence="2 3">KDG-16</strain>
    </source>
</reference>
<dbReference type="InterPro" id="IPR013783">
    <property type="entry name" value="Ig-like_fold"/>
</dbReference>
<evidence type="ECO:0008006" key="4">
    <source>
        <dbReference type="Google" id="ProtNLM"/>
    </source>
</evidence>
<dbReference type="InterPro" id="IPR035986">
    <property type="entry name" value="PKD_dom_sf"/>
</dbReference>
<keyword evidence="3" id="KW-1185">Reference proteome</keyword>
<dbReference type="Gene3D" id="2.60.120.260">
    <property type="entry name" value="Galactose-binding domain-like"/>
    <property type="match status" value="2"/>
</dbReference>
<proteinExistence type="predicted"/>
<protein>
    <recommendedName>
        <fullName evidence="4">PKD domain-containing protein</fullName>
    </recommendedName>
</protein>
<dbReference type="Proteomes" id="UP000800984">
    <property type="component" value="Unassembled WGS sequence"/>
</dbReference>
<dbReference type="SUPFAM" id="SSF49299">
    <property type="entry name" value="PKD domain"/>
    <property type="match status" value="1"/>
</dbReference>
<sequence>MKKIKLIFSMLILTLFIGCSDDESTTTLEGVDKPANVSALMTIKQDNSGKVTIIPKGEGVTQFEVYFGDGTVSPAFANPGGSVQHVYPEGTFPVRIVAMGIDGQKTESIQPLTVSFLAPTNLVASIAPVPGNNMAISVQATADLETFFQVYWGEDPNQVPENFMEGQSITHTYANVGTYTVKVVALSGGVATTQSEQNVTISNPVLMPVNFESTTLNYAFTNFGGANTTVVANPNVSAGNGSSKVARLTKNNGSEVWAGSFIELGAPIDFSTLQKIRIKAWSPQAGIVVKMKLENLANPNINTEVDVTNTTANAWEELTFDFTGVNNGNNYQRVVIFFNFGNSGTGLNYYFDDIELTSGAPTVSLPLNFQSSTLTYSFTNFGGSDTTVIDNPVSGGINTSSKVGRLTKTNGSQIWAGSFIELGSPINFATMQKIKMKVWSPQAGIVVKLKLENLANNNINTELDATTTVANGWEELTYNFTGINNANNYQRVVVFFDFGNPGTGANYYFDDILLSN</sequence>
<evidence type="ECO:0000313" key="2">
    <source>
        <dbReference type="EMBL" id="NHM01208.1"/>
    </source>
</evidence>
<evidence type="ECO:0000256" key="1">
    <source>
        <dbReference type="SAM" id="SignalP"/>
    </source>
</evidence>
<name>A0ABX0I1Z8_9FLAO</name>
<feature type="chain" id="PRO_5046599833" description="PKD domain-containing protein" evidence="1">
    <location>
        <begin position="22"/>
        <end position="516"/>
    </location>
</feature>
<organism evidence="2 3">
    <name type="scientific">Flavobacterium difficile</name>
    <dbReference type="NCBI Taxonomy" id="2709659"/>
    <lineage>
        <taxon>Bacteria</taxon>
        <taxon>Pseudomonadati</taxon>
        <taxon>Bacteroidota</taxon>
        <taxon>Flavobacteriia</taxon>
        <taxon>Flavobacteriales</taxon>
        <taxon>Flavobacteriaceae</taxon>
        <taxon>Flavobacterium</taxon>
    </lineage>
</organism>
<evidence type="ECO:0000313" key="3">
    <source>
        <dbReference type="Proteomes" id="UP000800984"/>
    </source>
</evidence>
<keyword evidence="1" id="KW-0732">Signal</keyword>
<dbReference type="EMBL" id="JAAJBT010000002">
    <property type="protein sequence ID" value="NHM01208.1"/>
    <property type="molecule type" value="Genomic_DNA"/>
</dbReference>
<gene>
    <name evidence="2" type="ORF">G4D72_03675</name>
</gene>
<comment type="caution">
    <text evidence="2">The sequence shown here is derived from an EMBL/GenBank/DDBJ whole genome shotgun (WGS) entry which is preliminary data.</text>
</comment>
<feature type="signal peptide" evidence="1">
    <location>
        <begin position="1"/>
        <end position="21"/>
    </location>
</feature>
<dbReference type="Gene3D" id="2.60.40.10">
    <property type="entry name" value="Immunoglobulins"/>
    <property type="match status" value="1"/>
</dbReference>
<accession>A0ABX0I1Z8</accession>
<dbReference type="PROSITE" id="PS51257">
    <property type="entry name" value="PROKAR_LIPOPROTEIN"/>
    <property type="match status" value="1"/>
</dbReference>